<keyword evidence="1" id="KW-0547">Nucleotide-binding</keyword>
<reference evidence="4 5" key="1">
    <citation type="submission" date="2020-11" db="EMBL/GenBank/DDBJ databases">
        <title>Pseudonocardia abyssalis sp. nov. and Pseudonocardia oceani sp. nov., description and phylogenomic analysis of two novel actinomycetes isolated from the deep Southern Ocean.</title>
        <authorList>
            <person name="Parra J."/>
        </authorList>
    </citation>
    <scope>NUCLEOTIDE SEQUENCE [LARGE SCALE GENOMIC DNA]</scope>
    <source>
        <strain evidence="4 5">KRD-168</strain>
    </source>
</reference>
<dbReference type="Proteomes" id="UP000694287">
    <property type="component" value="Unassembled WGS sequence"/>
</dbReference>
<dbReference type="Pfam" id="PF23562">
    <property type="entry name" value="AMP-binding_C_3"/>
    <property type="match status" value="1"/>
</dbReference>
<dbReference type="EMBL" id="JADQDK010000001">
    <property type="protein sequence ID" value="MBW0133868.1"/>
    <property type="molecule type" value="Genomic_DNA"/>
</dbReference>
<keyword evidence="4" id="KW-0436">Ligase</keyword>
<proteinExistence type="predicted"/>
<dbReference type="Pfam" id="PF00501">
    <property type="entry name" value="AMP-binding"/>
    <property type="match status" value="1"/>
</dbReference>
<gene>
    <name evidence="4" type="ORF">I4I81_06330</name>
</gene>
<evidence type="ECO:0000256" key="2">
    <source>
        <dbReference type="ARBA" id="ARBA00022840"/>
    </source>
</evidence>
<dbReference type="PANTHER" id="PTHR43272">
    <property type="entry name" value="LONG-CHAIN-FATTY-ACID--COA LIGASE"/>
    <property type="match status" value="1"/>
</dbReference>
<evidence type="ECO:0000313" key="4">
    <source>
        <dbReference type="EMBL" id="MBW0133868.1"/>
    </source>
</evidence>
<keyword evidence="5" id="KW-1185">Reference proteome</keyword>
<name>A0ABS6UNP3_9PSEU</name>
<evidence type="ECO:0000313" key="5">
    <source>
        <dbReference type="Proteomes" id="UP000694287"/>
    </source>
</evidence>
<sequence>MANSGTGQTLAADCGLYSVLAEWARTDPDRPVISRKGADGWQDVSCAELAAHVDAVAGVLLDRGVRHGDRVAVLGTTRYEWAVADLAVLSIGAVTVPIYPTASEHQVRHVLGDSGATWSVAEDAAYGDRLRAAGAGEVWSFAEIDAWRDVPADIDRIREPVRADDLATIVYTSGTTGLPKGCMLTHANMYASSANTVRQTDWLFRRASPDDSAPAATLLSLPLSHVFGRTILLSCLIAGTRTGLVAGVPEMLGELPGFRPTFLALVPYALEKIRKRARSVLADDAEAAAVATGLGATGPGGGDDRRADPSHQRVRDLLGGRLGYVICGGASLDDTTWGFYAGVGIEILNCYGLTEAATAVTVNAPATNRFGTVGRPIPGTTVAIADDGEVLVSGDNVSPGYWPAARAQAGTWLHTGDLGELDDDGFLRITGRSKEILVTSGGKNVAPTPLEDRIRLHPLVSNCMLLGDGRSHVTALVTLDAAAAAGWAAERGLGPVDEHLCRDPALLAEIGTAVDAANALVSRAESVRRFRVVARDFTVDAGHLTPSMKLRRAAIAEAYAADVAALYGNEISVA</sequence>
<organism evidence="4 5">
    <name type="scientific">Pseudonocardia abyssalis</name>
    <dbReference type="NCBI Taxonomy" id="2792008"/>
    <lineage>
        <taxon>Bacteria</taxon>
        <taxon>Bacillati</taxon>
        <taxon>Actinomycetota</taxon>
        <taxon>Actinomycetes</taxon>
        <taxon>Pseudonocardiales</taxon>
        <taxon>Pseudonocardiaceae</taxon>
        <taxon>Pseudonocardia</taxon>
    </lineage>
</organism>
<evidence type="ECO:0000256" key="1">
    <source>
        <dbReference type="ARBA" id="ARBA00022741"/>
    </source>
</evidence>
<dbReference type="PROSITE" id="PS00455">
    <property type="entry name" value="AMP_BINDING"/>
    <property type="match status" value="1"/>
</dbReference>
<dbReference type="CDD" id="cd05907">
    <property type="entry name" value="VL_LC_FACS_like"/>
    <property type="match status" value="1"/>
</dbReference>
<protein>
    <submittedName>
        <fullName evidence="4">Long-chain fatty acid--CoA ligase</fullName>
    </submittedName>
</protein>
<accession>A0ABS6UNP3</accession>
<comment type="caution">
    <text evidence="4">The sequence shown here is derived from an EMBL/GenBank/DDBJ whole genome shotgun (WGS) entry which is preliminary data.</text>
</comment>
<dbReference type="GO" id="GO:0016874">
    <property type="term" value="F:ligase activity"/>
    <property type="evidence" value="ECO:0007669"/>
    <property type="project" value="UniProtKB-KW"/>
</dbReference>
<dbReference type="InterPro" id="IPR000873">
    <property type="entry name" value="AMP-dep_synth/lig_dom"/>
</dbReference>
<evidence type="ECO:0000259" key="3">
    <source>
        <dbReference type="Pfam" id="PF00501"/>
    </source>
</evidence>
<keyword evidence="2" id="KW-0067">ATP-binding</keyword>
<feature type="domain" description="AMP-dependent synthetase/ligase" evidence="3">
    <location>
        <begin position="21"/>
        <end position="402"/>
    </location>
</feature>
<dbReference type="InterPro" id="IPR020845">
    <property type="entry name" value="AMP-binding_CS"/>
</dbReference>
<dbReference type="PANTHER" id="PTHR43272:SF33">
    <property type="entry name" value="AMP-BINDING DOMAIN-CONTAINING PROTEIN-RELATED"/>
    <property type="match status" value="1"/>
</dbReference>